<feature type="region of interest" description="Disordered" evidence="6">
    <location>
        <begin position="323"/>
        <end position="352"/>
    </location>
</feature>
<organism evidence="8 9">
    <name type="scientific">Meganyctiphanes norvegica</name>
    <name type="common">Northern krill</name>
    <name type="synonym">Thysanopoda norvegica</name>
    <dbReference type="NCBI Taxonomy" id="48144"/>
    <lineage>
        <taxon>Eukaryota</taxon>
        <taxon>Metazoa</taxon>
        <taxon>Ecdysozoa</taxon>
        <taxon>Arthropoda</taxon>
        <taxon>Crustacea</taxon>
        <taxon>Multicrustacea</taxon>
        <taxon>Malacostraca</taxon>
        <taxon>Eumalacostraca</taxon>
        <taxon>Eucarida</taxon>
        <taxon>Euphausiacea</taxon>
        <taxon>Euphausiidae</taxon>
        <taxon>Meganyctiphanes</taxon>
    </lineage>
</organism>
<proteinExistence type="predicted"/>
<keyword evidence="4" id="KW-0804">Transcription</keyword>
<comment type="caution">
    <text evidence="8">The sequence shown here is derived from an EMBL/GenBank/DDBJ whole genome shotgun (WGS) entry which is preliminary data.</text>
</comment>
<evidence type="ECO:0000256" key="1">
    <source>
        <dbReference type="ARBA" id="ARBA00004123"/>
    </source>
</evidence>
<evidence type="ECO:0000313" key="8">
    <source>
        <dbReference type="EMBL" id="CAL4179427.1"/>
    </source>
</evidence>
<keyword evidence="2" id="KW-0805">Transcription regulation</keyword>
<feature type="region of interest" description="Disordered" evidence="6">
    <location>
        <begin position="1"/>
        <end position="23"/>
    </location>
</feature>
<dbReference type="EMBL" id="CAXKWB010057287">
    <property type="protein sequence ID" value="CAL4179427.1"/>
    <property type="molecule type" value="Genomic_DNA"/>
</dbReference>
<feature type="compositionally biased region" description="Basic and acidic residues" evidence="6">
    <location>
        <begin position="331"/>
        <end position="340"/>
    </location>
</feature>
<dbReference type="PROSITE" id="PS50982">
    <property type="entry name" value="MBD"/>
    <property type="match status" value="1"/>
</dbReference>
<dbReference type="InterPro" id="IPR016177">
    <property type="entry name" value="DNA-bd_dom_sf"/>
</dbReference>
<dbReference type="Pfam" id="PF01429">
    <property type="entry name" value="MBD"/>
    <property type="match status" value="1"/>
</dbReference>
<feature type="domain" description="MBD" evidence="7">
    <location>
        <begin position="248"/>
        <end position="319"/>
    </location>
</feature>
<evidence type="ECO:0000259" key="7">
    <source>
        <dbReference type="PROSITE" id="PS50982"/>
    </source>
</evidence>
<evidence type="ECO:0000256" key="3">
    <source>
        <dbReference type="ARBA" id="ARBA00023125"/>
    </source>
</evidence>
<dbReference type="PANTHER" id="PTHR12396:SF0">
    <property type="entry name" value="METHYL-CPG BINDING DOMAIN PROTEIN-LIKE, ISOFORM C"/>
    <property type="match status" value="1"/>
</dbReference>
<reference evidence="8 9" key="1">
    <citation type="submission" date="2024-05" db="EMBL/GenBank/DDBJ databases">
        <authorList>
            <person name="Wallberg A."/>
        </authorList>
    </citation>
    <scope>NUCLEOTIDE SEQUENCE [LARGE SCALE GENOMIC DNA]</scope>
</reference>
<evidence type="ECO:0000256" key="2">
    <source>
        <dbReference type="ARBA" id="ARBA00023015"/>
    </source>
</evidence>
<keyword evidence="9" id="KW-1185">Reference proteome</keyword>
<sequence length="392" mass="45149">MFGIKSKDDSMGGKKTEESQEERNSILLVNNEELIQGQSRSQPVVRIGTDIVLSEIMYSSASEDEIPVCLNEKRIQLTKSLSSQAGRGSNRKSIMSTSVDIQEIMMEVDPLDVLYSETSDSEYNFRQQLRHDDNGNDDVEDYDEDEVDRYDKNEKEKREDVVTNFYLTTYMKYKSIGTIKHQRCWTLMAQKMNEITKSEEYTPEKCRLKIKNFKAKYQKKKSNGDQIMKEMEDAFGSECDFYMETTCDKVADTNNDDIVPNWRREIVKRKSGLTAGKMDVYYFSPNGKKCRSVNDVEKCCLKEGIRVDLNLFRFKVPESHSSLKSQKSTKTLKDGEESWKNRGHPKGSTNFKRNEGTMVEIAQCNFIQQQVLLETADLPGYRPIHPKASTVA</sequence>
<dbReference type="Gene3D" id="3.30.890.10">
    <property type="entry name" value="Methyl-cpg-binding Protein 2, Chain A"/>
    <property type="match status" value="1"/>
</dbReference>
<keyword evidence="3" id="KW-0238">DNA-binding</keyword>
<evidence type="ECO:0000313" key="9">
    <source>
        <dbReference type="Proteomes" id="UP001497623"/>
    </source>
</evidence>
<comment type="subcellular location">
    <subcellularLocation>
        <location evidence="1">Nucleus</location>
    </subcellularLocation>
</comment>
<keyword evidence="5" id="KW-0539">Nucleus</keyword>
<dbReference type="PANTHER" id="PTHR12396">
    <property type="entry name" value="METHYL-CPG BINDING PROTEIN, MBD"/>
    <property type="match status" value="1"/>
</dbReference>
<dbReference type="SMART" id="SM00391">
    <property type="entry name" value="MBD"/>
    <property type="match status" value="1"/>
</dbReference>
<dbReference type="GO" id="GO:0003677">
    <property type="term" value="F:DNA binding"/>
    <property type="evidence" value="ECO:0007669"/>
    <property type="project" value="UniProtKB-KW"/>
</dbReference>
<dbReference type="GO" id="GO:0005654">
    <property type="term" value="C:nucleoplasm"/>
    <property type="evidence" value="ECO:0007669"/>
    <property type="project" value="UniProtKB-ARBA"/>
</dbReference>
<evidence type="ECO:0000256" key="6">
    <source>
        <dbReference type="SAM" id="MobiDB-lite"/>
    </source>
</evidence>
<dbReference type="SUPFAM" id="SSF54171">
    <property type="entry name" value="DNA-binding domain"/>
    <property type="match status" value="1"/>
</dbReference>
<gene>
    <name evidence="8" type="ORF">MNOR_LOCUS35141</name>
</gene>
<accession>A0AAV2SDY4</accession>
<protein>
    <recommendedName>
        <fullName evidence="7">MBD domain-containing protein</fullName>
    </recommendedName>
</protein>
<evidence type="ECO:0000256" key="4">
    <source>
        <dbReference type="ARBA" id="ARBA00023163"/>
    </source>
</evidence>
<dbReference type="Proteomes" id="UP001497623">
    <property type="component" value="Unassembled WGS sequence"/>
</dbReference>
<dbReference type="AlphaFoldDB" id="A0AAV2SDY4"/>
<evidence type="ECO:0000256" key="5">
    <source>
        <dbReference type="ARBA" id="ARBA00023242"/>
    </source>
</evidence>
<dbReference type="InterPro" id="IPR001739">
    <property type="entry name" value="Methyl_CpG_DNA-bd"/>
</dbReference>
<name>A0AAV2SDY4_MEGNR</name>